<dbReference type="PANTHER" id="PTHR22916">
    <property type="entry name" value="GLYCOSYLTRANSFERASE"/>
    <property type="match status" value="1"/>
</dbReference>
<keyword evidence="2" id="KW-0808">Transferase</keyword>
<keyword evidence="5" id="KW-1185">Reference proteome</keyword>
<evidence type="ECO:0000256" key="1">
    <source>
        <dbReference type="ARBA" id="ARBA00022676"/>
    </source>
</evidence>
<dbReference type="InterPro" id="IPR001173">
    <property type="entry name" value="Glyco_trans_2-like"/>
</dbReference>
<dbReference type="SUPFAM" id="SSF53448">
    <property type="entry name" value="Nucleotide-diphospho-sugar transferases"/>
    <property type="match status" value="1"/>
</dbReference>
<reference evidence="4 5" key="1">
    <citation type="submission" date="2021-11" db="EMBL/GenBank/DDBJ databases">
        <title>Genomic of Niabella pedocola.</title>
        <authorList>
            <person name="Wu T."/>
        </authorList>
    </citation>
    <scope>NUCLEOTIDE SEQUENCE [LARGE SCALE GENOMIC DNA]</scope>
    <source>
        <strain evidence="4 5">JCM 31011</strain>
    </source>
</reference>
<dbReference type="Proteomes" id="UP001199816">
    <property type="component" value="Unassembled WGS sequence"/>
</dbReference>
<accession>A0ABS8PWK2</accession>
<sequence length="347" mass="39070">MNEPAISIIVPVYRVEQYLPQCIESIRMQSFTDFELLLIDDGSPDGSGALCDAYAREDHRIHVIHKENGGVSTSRNRGLQHARGTWVTFIDSDDWIDRDYLSGLMAQTYEGADLIMGGYKIQSRRGAMTCAPGGDRMYYKQEVACFYDDFIAASLVRTVWGGLYACAVIRQNELRFDETMAIGEDTLFKFNYINAMKGPVVVVNSTGYNWRSVEGSASLSKKPNVEGWYQYIQLYYSSLTVQFAESKRSVPVKNSLVADCCSAVFMLYSRGGVQLQQLAQAYSLLSLASQKIDITPIKRKGLVMVLIAWLFKYSKATTVSHSFLRISFGLLKWKQRFSGQGRRLAAQ</sequence>
<protein>
    <submittedName>
        <fullName evidence="4">Glycosyltransferase</fullName>
    </submittedName>
</protein>
<dbReference type="Pfam" id="PF00535">
    <property type="entry name" value="Glycos_transf_2"/>
    <property type="match status" value="1"/>
</dbReference>
<dbReference type="CDD" id="cd00761">
    <property type="entry name" value="Glyco_tranf_GTA_type"/>
    <property type="match status" value="1"/>
</dbReference>
<dbReference type="RefSeq" id="WP_231007939.1">
    <property type="nucleotide sequence ID" value="NZ_JAJNEC010000007.1"/>
</dbReference>
<dbReference type="InterPro" id="IPR029044">
    <property type="entry name" value="Nucleotide-diphossugar_trans"/>
</dbReference>
<proteinExistence type="predicted"/>
<keyword evidence="1" id="KW-0328">Glycosyltransferase</keyword>
<dbReference type="EMBL" id="JAJNEC010000007">
    <property type="protein sequence ID" value="MCD2425446.1"/>
    <property type="molecule type" value="Genomic_DNA"/>
</dbReference>
<evidence type="ECO:0000259" key="3">
    <source>
        <dbReference type="Pfam" id="PF00535"/>
    </source>
</evidence>
<organism evidence="4 5">
    <name type="scientific">Niabella pedocola</name>
    <dbReference type="NCBI Taxonomy" id="1752077"/>
    <lineage>
        <taxon>Bacteria</taxon>
        <taxon>Pseudomonadati</taxon>
        <taxon>Bacteroidota</taxon>
        <taxon>Chitinophagia</taxon>
        <taxon>Chitinophagales</taxon>
        <taxon>Chitinophagaceae</taxon>
        <taxon>Niabella</taxon>
    </lineage>
</organism>
<name>A0ABS8PWK2_9BACT</name>
<evidence type="ECO:0000313" key="4">
    <source>
        <dbReference type="EMBL" id="MCD2425446.1"/>
    </source>
</evidence>
<comment type="caution">
    <text evidence="4">The sequence shown here is derived from an EMBL/GenBank/DDBJ whole genome shotgun (WGS) entry which is preliminary data.</text>
</comment>
<feature type="domain" description="Glycosyltransferase 2-like" evidence="3">
    <location>
        <begin position="7"/>
        <end position="119"/>
    </location>
</feature>
<dbReference type="PANTHER" id="PTHR22916:SF51">
    <property type="entry name" value="GLYCOSYLTRANSFERASE EPSH-RELATED"/>
    <property type="match status" value="1"/>
</dbReference>
<gene>
    <name evidence="4" type="ORF">LQ567_21865</name>
</gene>
<dbReference type="Gene3D" id="3.90.550.10">
    <property type="entry name" value="Spore Coat Polysaccharide Biosynthesis Protein SpsA, Chain A"/>
    <property type="match status" value="1"/>
</dbReference>
<evidence type="ECO:0000256" key="2">
    <source>
        <dbReference type="ARBA" id="ARBA00022679"/>
    </source>
</evidence>
<evidence type="ECO:0000313" key="5">
    <source>
        <dbReference type="Proteomes" id="UP001199816"/>
    </source>
</evidence>